<keyword evidence="8" id="KW-1185">Reference proteome</keyword>
<accession>A0A4Q1RFH9</accession>
<gene>
    <name evidence="7" type="ORF">ETP43_03400</name>
</gene>
<evidence type="ECO:0000313" key="8">
    <source>
        <dbReference type="Proteomes" id="UP000290106"/>
    </source>
</evidence>
<dbReference type="RefSeq" id="WP_022170766.1">
    <property type="nucleotide sequence ID" value="NZ_SDKC01000001.1"/>
</dbReference>
<dbReference type="OrthoDB" id="9783470at2"/>
<dbReference type="Pfam" id="PF00881">
    <property type="entry name" value="Nitroreductase"/>
    <property type="match status" value="1"/>
</dbReference>
<comment type="similarity">
    <text evidence="2">Belongs to the nitroreductase family.</text>
</comment>
<sequence>MNNEVLKAMKTRRSIRKYKPEQITDEQLDAILEAGTYAATGMGKQSPVIVVVQKPELIAKLSKMNAAVMGSSNDPFYGAPTVLIVLADPEIGTYHEDGSLVMGNLMLAAHAVGVDSCWIHRAKEEFESAEGKELLKEWGLPENLVGIGHCILGYRDCEYPEAKERKANYIVRV</sequence>
<organism evidence="7 8">
    <name type="scientific">Blautia faecicola</name>
    <dbReference type="NCBI Taxonomy" id="2509240"/>
    <lineage>
        <taxon>Bacteria</taxon>
        <taxon>Bacillati</taxon>
        <taxon>Bacillota</taxon>
        <taxon>Clostridia</taxon>
        <taxon>Lachnospirales</taxon>
        <taxon>Lachnospiraceae</taxon>
        <taxon>Blautia</taxon>
    </lineage>
</organism>
<dbReference type="PANTHER" id="PTHR43673:SF2">
    <property type="entry name" value="NITROREDUCTASE"/>
    <property type="match status" value="1"/>
</dbReference>
<evidence type="ECO:0000256" key="4">
    <source>
        <dbReference type="ARBA" id="ARBA00022643"/>
    </source>
</evidence>
<dbReference type="GO" id="GO:0016491">
    <property type="term" value="F:oxidoreductase activity"/>
    <property type="evidence" value="ECO:0007669"/>
    <property type="project" value="UniProtKB-KW"/>
</dbReference>
<dbReference type="EMBL" id="SDKC01000001">
    <property type="protein sequence ID" value="RXS74361.1"/>
    <property type="molecule type" value="Genomic_DNA"/>
</dbReference>
<dbReference type="InterPro" id="IPR029479">
    <property type="entry name" value="Nitroreductase"/>
</dbReference>
<keyword evidence="3" id="KW-0285">Flavoprotein</keyword>
<evidence type="ECO:0000256" key="5">
    <source>
        <dbReference type="ARBA" id="ARBA00023002"/>
    </source>
</evidence>
<dbReference type="AlphaFoldDB" id="A0A4Q1RFH9"/>
<dbReference type="SUPFAM" id="SSF55469">
    <property type="entry name" value="FMN-dependent nitroreductase-like"/>
    <property type="match status" value="1"/>
</dbReference>
<evidence type="ECO:0000256" key="2">
    <source>
        <dbReference type="ARBA" id="ARBA00007118"/>
    </source>
</evidence>
<evidence type="ECO:0000256" key="3">
    <source>
        <dbReference type="ARBA" id="ARBA00022630"/>
    </source>
</evidence>
<protein>
    <submittedName>
        <fullName evidence="7">Diguanylate cyclase</fullName>
    </submittedName>
</protein>
<evidence type="ECO:0000313" key="7">
    <source>
        <dbReference type="EMBL" id="RXS74361.1"/>
    </source>
</evidence>
<feature type="domain" description="Nitroreductase" evidence="6">
    <location>
        <begin position="10"/>
        <end position="154"/>
    </location>
</feature>
<reference evidence="7 8" key="1">
    <citation type="submission" date="2019-01" db="EMBL/GenBank/DDBJ databases">
        <title>Blautia sp. nov. KGMB01111 isolated human feces.</title>
        <authorList>
            <person name="Park J.-E."/>
            <person name="Kim J.-S."/>
            <person name="Park S.-H."/>
        </authorList>
    </citation>
    <scope>NUCLEOTIDE SEQUENCE [LARGE SCALE GENOMIC DNA]</scope>
    <source>
        <strain evidence="7 8">KGMB01111</strain>
    </source>
</reference>
<dbReference type="Proteomes" id="UP000290106">
    <property type="component" value="Unassembled WGS sequence"/>
</dbReference>
<keyword evidence="5" id="KW-0560">Oxidoreductase</keyword>
<comment type="cofactor">
    <cofactor evidence="1">
        <name>FMN</name>
        <dbReference type="ChEBI" id="CHEBI:58210"/>
    </cofactor>
</comment>
<evidence type="ECO:0000259" key="6">
    <source>
        <dbReference type="Pfam" id="PF00881"/>
    </source>
</evidence>
<dbReference type="CDD" id="cd02136">
    <property type="entry name" value="PnbA_NfnB-like"/>
    <property type="match status" value="1"/>
</dbReference>
<proteinExistence type="inferred from homology"/>
<dbReference type="PANTHER" id="PTHR43673">
    <property type="entry name" value="NAD(P)H NITROREDUCTASE YDGI-RELATED"/>
    <property type="match status" value="1"/>
</dbReference>
<dbReference type="InterPro" id="IPR000415">
    <property type="entry name" value="Nitroreductase-like"/>
</dbReference>
<keyword evidence="4" id="KW-0288">FMN</keyword>
<name>A0A4Q1RFH9_9FIRM</name>
<evidence type="ECO:0000256" key="1">
    <source>
        <dbReference type="ARBA" id="ARBA00001917"/>
    </source>
</evidence>
<comment type="caution">
    <text evidence="7">The sequence shown here is derived from an EMBL/GenBank/DDBJ whole genome shotgun (WGS) entry which is preliminary data.</text>
</comment>
<dbReference type="Gene3D" id="3.40.109.10">
    <property type="entry name" value="NADH Oxidase"/>
    <property type="match status" value="1"/>
</dbReference>